<name>A0A6J4IN59_9BACT</name>
<dbReference type="EMBL" id="CADCTO010000272">
    <property type="protein sequence ID" value="CAA9254753.1"/>
    <property type="molecule type" value="Genomic_DNA"/>
</dbReference>
<gene>
    <name evidence="2" type="ORF">AVDCRST_MAG63-2091</name>
</gene>
<proteinExistence type="predicted"/>
<feature type="region of interest" description="Disordered" evidence="1">
    <location>
        <begin position="51"/>
        <end position="72"/>
    </location>
</feature>
<evidence type="ECO:0000313" key="2">
    <source>
        <dbReference type="EMBL" id="CAA9254753.1"/>
    </source>
</evidence>
<evidence type="ECO:0000256" key="1">
    <source>
        <dbReference type="SAM" id="MobiDB-lite"/>
    </source>
</evidence>
<sequence length="72" mass="7497">MNEPFIMRPGDTFVARECGCAFTVTSGPSSDDMATQAPRCCCGHEMKKQGAEQNNQSMTGGAASGVPPATAR</sequence>
<accession>A0A6J4IN59</accession>
<protein>
    <recommendedName>
        <fullName evidence="3">Metallothionein</fullName>
    </recommendedName>
</protein>
<reference evidence="2" key="1">
    <citation type="submission" date="2020-02" db="EMBL/GenBank/DDBJ databases">
        <authorList>
            <person name="Meier V. D."/>
        </authorList>
    </citation>
    <scope>NUCLEOTIDE SEQUENCE</scope>
    <source>
        <strain evidence="2">AVDCRST_MAG63</strain>
    </source>
</reference>
<organism evidence="2">
    <name type="scientific">uncultured Armatimonadetes bacterium</name>
    <dbReference type="NCBI Taxonomy" id="157466"/>
    <lineage>
        <taxon>Bacteria</taxon>
        <taxon>Bacillati</taxon>
        <taxon>Armatimonadota</taxon>
        <taxon>environmental samples</taxon>
    </lineage>
</organism>
<dbReference type="AlphaFoldDB" id="A0A6J4IN59"/>
<evidence type="ECO:0008006" key="3">
    <source>
        <dbReference type="Google" id="ProtNLM"/>
    </source>
</evidence>